<proteinExistence type="predicted"/>
<gene>
    <name evidence="2" type="ORF">J057_11706</name>
</gene>
<dbReference type="PATRIC" id="fig|626887.3.peg.2349"/>
<sequence>MQMKTTQKHLISFGQRPTELTLMPDFRVVWCEYLVGASGIYLWLEQSPIDPDHAITGHFLVARPGQSVPDDYGYVDSAVDPYGCRAHLVFQLPLEENVEPASPRYPVFSETPLGRIPKPGPLMAMPGMMNRPQTG</sequence>
<dbReference type="Pfam" id="PF24043">
    <property type="entry name" value="DUF7352"/>
    <property type="match status" value="1"/>
</dbReference>
<reference evidence="2 3" key="1">
    <citation type="journal article" date="2013" name="Genome Announc.">
        <title>Genome Sequence of the Polycyclic Aromatic Hydrocarbon-Degrading Bacterium Strain Marinobacter nanhaiticus D15-8WT.</title>
        <authorList>
            <person name="Cui Z."/>
            <person name="Gao W."/>
            <person name="Li Q."/>
            <person name="Xu G."/>
            <person name="Zheng L."/>
        </authorList>
    </citation>
    <scope>NUCLEOTIDE SEQUENCE [LARGE SCALE GENOMIC DNA]</scope>
    <source>
        <strain evidence="2 3">D15-8W</strain>
    </source>
</reference>
<dbReference type="HOGENOM" id="CLU_1904216_0_0_6"/>
<evidence type="ECO:0000313" key="3">
    <source>
        <dbReference type="Proteomes" id="UP000013165"/>
    </source>
</evidence>
<accession>N6WWN0</accession>
<dbReference type="Proteomes" id="UP000013165">
    <property type="component" value="Unassembled WGS sequence"/>
</dbReference>
<dbReference type="EMBL" id="APLQ01000011">
    <property type="protein sequence ID" value="ENO16016.2"/>
    <property type="molecule type" value="Genomic_DNA"/>
</dbReference>
<dbReference type="InterPro" id="IPR055776">
    <property type="entry name" value="DUF7352"/>
</dbReference>
<keyword evidence="3" id="KW-1185">Reference proteome</keyword>
<dbReference type="AlphaFoldDB" id="N6WWN0"/>
<organism evidence="2 3">
    <name type="scientific">Marinobacter nanhaiticus D15-8W</name>
    <dbReference type="NCBI Taxonomy" id="626887"/>
    <lineage>
        <taxon>Bacteria</taxon>
        <taxon>Pseudomonadati</taxon>
        <taxon>Pseudomonadota</taxon>
        <taxon>Gammaproteobacteria</taxon>
        <taxon>Pseudomonadales</taxon>
        <taxon>Marinobacteraceae</taxon>
        <taxon>Marinobacter</taxon>
    </lineage>
</organism>
<protein>
    <recommendedName>
        <fullName evidence="1">DUF7352 domain-containing protein</fullName>
    </recommendedName>
</protein>
<feature type="domain" description="DUF7352" evidence="1">
    <location>
        <begin position="3"/>
        <end position="92"/>
    </location>
</feature>
<evidence type="ECO:0000313" key="2">
    <source>
        <dbReference type="EMBL" id="ENO16016.2"/>
    </source>
</evidence>
<comment type="caution">
    <text evidence="2">The sequence shown here is derived from an EMBL/GenBank/DDBJ whole genome shotgun (WGS) entry which is preliminary data.</text>
</comment>
<name>N6WWN0_9GAMM</name>
<evidence type="ECO:0000259" key="1">
    <source>
        <dbReference type="Pfam" id="PF24043"/>
    </source>
</evidence>